<evidence type="ECO:0000313" key="2">
    <source>
        <dbReference type="Proteomes" id="UP000295554"/>
    </source>
</evidence>
<organism evidence="1 2">
    <name type="scientific">Seongchinamella unica</name>
    <dbReference type="NCBI Taxonomy" id="2547392"/>
    <lineage>
        <taxon>Bacteria</taxon>
        <taxon>Pseudomonadati</taxon>
        <taxon>Pseudomonadota</taxon>
        <taxon>Gammaproteobacteria</taxon>
        <taxon>Cellvibrionales</taxon>
        <taxon>Halieaceae</taxon>
        <taxon>Seongchinamella</taxon>
    </lineage>
</organism>
<dbReference type="AlphaFoldDB" id="A0A4V2ZWV0"/>
<proteinExistence type="predicted"/>
<evidence type="ECO:0008006" key="3">
    <source>
        <dbReference type="Google" id="ProtNLM"/>
    </source>
</evidence>
<dbReference type="RefSeq" id="WP_133215423.1">
    <property type="nucleotide sequence ID" value="NZ_SMSE01000005.1"/>
</dbReference>
<keyword evidence="2" id="KW-1185">Reference proteome</keyword>
<dbReference type="EMBL" id="SMSE01000005">
    <property type="protein sequence ID" value="TDG11652.1"/>
    <property type="molecule type" value="Genomic_DNA"/>
</dbReference>
<protein>
    <recommendedName>
        <fullName evidence="3">DUF4258 domain-containing protein</fullName>
    </recommendedName>
</protein>
<evidence type="ECO:0000313" key="1">
    <source>
        <dbReference type="EMBL" id="TDG11652.1"/>
    </source>
</evidence>
<reference evidence="1 2" key="1">
    <citation type="submission" date="2019-03" db="EMBL/GenBank/DDBJ databases">
        <title>Seongchinamella monodicae gen. nov., sp. nov., a novel member of the Gammaproteobacteria isolated from a tidal mudflat of beach.</title>
        <authorList>
            <person name="Yang H.G."/>
            <person name="Kang J.W."/>
            <person name="Lee S.D."/>
        </authorList>
    </citation>
    <scope>NUCLEOTIDE SEQUENCE [LARGE SCALE GENOMIC DNA]</scope>
    <source>
        <strain evidence="1 2">GH4-78</strain>
    </source>
</reference>
<accession>A0A4V2ZWV0</accession>
<gene>
    <name evidence="1" type="ORF">E2F43_18245</name>
</gene>
<dbReference type="Proteomes" id="UP000295554">
    <property type="component" value="Unassembled WGS sequence"/>
</dbReference>
<dbReference type="OrthoDB" id="5540949at2"/>
<comment type="caution">
    <text evidence="1">The sequence shown here is derived from an EMBL/GenBank/DDBJ whole genome shotgun (WGS) entry which is preliminary data.</text>
</comment>
<name>A0A4V2ZWV0_9GAMM</name>
<sequence length="86" mass="9795">MARTRHIQRRMSQRGIQGGMLDLVSQFGVEKGDLCYVNGKACADAVKELDRLRKLLIKMQEKGGIVLVRDGDVDITTYRLDSYTRH</sequence>